<dbReference type="FunFam" id="3.30.200.20:FF:000003">
    <property type="entry name" value="Non-specific serine/threonine protein kinase"/>
    <property type="match status" value="1"/>
</dbReference>
<keyword evidence="5" id="KW-0418">Kinase</keyword>
<name>A0A8S3BMQ9_9BILA</name>
<evidence type="ECO:0000256" key="10">
    <source>
        <dbReference type="RuleBase" id="RU000304"/>
    </source>
</evidence>
<keyword evidence="3" id="KW-0808">Transferase</keyword>
<protein>
    <recommendedName>
        <fullName evidence="1">non-specific serine/threonine protein kinase</fullName>
        <ecNumber evidence="1">2.7.11.1</ecNumber>
    </recommendedName>
</protein>
<evidence type="ECO:0000256" key="3">
    <source>
        <dbReference type="ARBA" id="ARBA00022679"/>
    </source>
</evidence>
<accession>A0A8S3BMQ9</accession>
<gene>
    <name evidence="13" type="ORF">SMN809_LOCUS48928</name>
</gene>
<feature type="compositionally biased region" description="Low complexity" evidence="11">
    <location>
        <begin position="19"/>
        <end position="37"/>
    </location>
</feature>
<dbReference type="GO" id="GO:0000226">
    <property type="term" value="P:microtubule cytoskeleton organization"/>
    <property type="evidence" value="ECO:0007669"/>
    <property type="project" value="TreeGrafter"/>
</dbReference>
<evidence type="ECO:0000256" key="4">
    <source>
        <dbReference type="ARBA" id="ARBA00022741"/>
    </source>
</evidence>
<sequence length="273" mass="30913">MFSEKPLSSIPSTIPQEFSIPNSPTSSASASPLSSAAHSRTSTITSNSCIRNGLLTSHQSSRQMKIGKYFLERTIGKGSFAVVKLATHCDTHQKVAIKIIDKSRLNPNDHKKLEREIVIMKSLMHPYIIRLYEVMESRNLIYLVTEYAANGELLDLLVREKRLSEAKAKEKFRQLVLAIEYIHSKNIVHRDLKTENLLLDGRGNIKVADFGFANTFAPNKKLQTFCGSPPYAAPELFQCIEYSPEKVDVWVGKKLNRVLWDNSDQTFKDSFCF</sequence>
<dbReference type="AlphaFoldDB" id="A0A8S3BMQ9"/>
<evidence type="ECO:0000256" key="6">
    <source>
        <dbReference type="ARBA" id="ARBA00022840"/>
    </source>
</evidence>
<dbReference type="GO" id="GO:0035556">
    <property type="term" value="P:intracellular signal transduction"/>
    <property type="evidence" value="ECO:0007669"/>
    <property type="project" value="TreeGrafter"/>
</dbReference>
<reference evidence="13" key="1">
    <citation type="submission" date="2021-02" db="EMBL/GenBank/DDBJ databases">
        <authorList>
            <person name="Nowell W R."/>
        </authorList>
    </citation>
    <scope>NUCLEOTIDE SEQUENCE</scope>
</reference>
<evidence type="ECO:0000313" key="13">
    <source>
        <dbReference type="EMBL" id="CAF4840734.1"/>
    </source>
</evidence>
<dbReference type="Gene3D" id="1.10.510.10">
    <property type="entry name" value="Transferase(Phosphotransferase) domain 1"/>
    <property type="match status" value="1"/>
</dbReference>
<comment type="similarity">
    <text evidence="10">Belongs to the protein kinase superfamily.</text>
</comment>
<feature type="binding site" evidence="9">
    <location>
        <position position="98"/>
    </location>
    <ligand>
        <name>ATP</name>
        <dbReference type="ChEBI" id="CHEBI:30616"/>
    </ligand>
</feature>
<dbReference type="InterPro" id="IPR000719">
    <property type="entry name" value="Prot_kinase_dom"/>
</dbReference>
<evidence type="ECO:0000256" key="8">
    <source>
        <dbReference type="ARBA" id="ARBA00048679"/>
    </source>
</evidence>
<dbReference type="EC" id="2.7.11.1" evidence="1"/>
<evidence type="ECO:0000256" key="9">
    <source>
        <dbReference type="PROSITE-ProRule" id="PRU10141"/>
    </source>
</evidence>
<organism evidence="13 14">
    <name type="scientific">Rotaria magnacalcarata</name>
    <dbReference type="NCBI Taxonomy" id="392030"/>
    <lineage>
        <taxon>Eukaryota</taxon>
        <taxon>Metazoa</taxon>
        <taxon>Spiralia</taxon>
        <taxon>Gnathifera</taxon>
        <taxon>Rotifera</taxon>
        <taxon>Eurotatoria</taxon>
        <taxon>Bdelloidea</taxon>
        <taxon>Philodinida</taxon>
        <taxon>Philodinidae</taxon>
        <taxon>Rotaria</taxon>
    </lineage>
</organism>
<feature type="region of interest" description="Disordered" evidence="11">
    <location>
        <begin position="1"/>
        <end position="37"/>
    </location>
</feature>
<keyword evidence="4 9" id="KW-0547">Nucleotide-binding</keyword>
<dbReference type="PROSITE" id="PS50011">
    <property type="entry name" value="PROTEIN_KINASE_DOM"/>
    <property type="match status" value="1"/>
</dbReference>
<comment type="catalytic activity">
    <reaction evidence="8">
        <text>L-seryl-[protein] + ATP = O-phospho-L-seryl-[protein] + ADP + H(+)</text>
        <dbReference type="Rhea" id="RHEA:17989"/>
        <dbReference type="Rhea" id="RHEA-COMP:9863"/>
        <dbReference type="Rhea" id="RHEA-COMP:11604"/>
        <dbReference type="ChEBI" id="CHEBI:15378"/>
        <dbReference type="ChEBI" id="CHEBI:29999"/>
        <dbReference type="ChEBI" id="CHEBI:30616"/>
        <dbReference type="ChEBI" id="CHEBI:83421"/>
        <dbReference type="ChEBI" id="CHEBI:456216"/>
        <dbReference type="EC" id="2.7.11.1"/>
    </reaction>
</comment>
<dbReference type="SMART" id="SM00220">
    <property type="entry name" value="S_TKc"/>
    <property type="match status" value="1"/>
</dbReference>
<evidence type="ECO:0000256" key="7">
    <source>
        <dbReference type="ARBA" id="ARBA00047899"/>
    </source>
</evidence>
<evidence type="ECO:0000256" key="5">
    <source>
        <dbReference type="ARBA" id="ARBA00022777"/>
    </source>
</evidence>
<dbReference type="SUPFAM" id="SSF56112">
    <property type="entry name" value="Protein kinase-like (PK-like)"/>
    <property type="match status" value="1"/>
</dbReference>
<evidence type="ECO:0000256" key="1">
    <source>
        <dbReference type="ARBA" id="ARBA00012513"/>
    </source>
</evidence>
<dbReference type="PROSITE" id="PS00107">
    <property type="entry name" value="PROTEIN_KINASE_ATP"/>
    <property type="match status" value="1"/>
</dbReference>
<dbReference type="Pfam" id="PF00069">
    <property type="entry name" value="Pkinase"/>
    <property type="match status" value="1"/>
</dbReference>
<dbReference type="GO" id="GO:0050321">
    <property type="term" value="F:tau-protein kinase activity"/>
    <property type="evidence" value="ECO:0007669"/>
    <property type="project" value="TreeGrafter"/>
</dbReference>
<comment type="catalytic activity">
    <reaction evidence="7">
        <text>L-threonyl-[protein] + ATP = O-phospho-L-threonyl-[protein] + ADP + H(+)</text>
        <dbReference type="Rhea" id="RHEA:46608"/>
        <dbReference type="Rhea" id="RHEA-COMP:11060"/>
        <dbReference type="Rhea" id="RHEA-COMP:11605"/>
        <dbReference type="ChEBI" id="CHEBI:15378"/>
        <dbReference type="ChEBI" id="CHEBI:30013"/>
        <dbReference type="ChEBI" id="CHEBI:30616"/>
        <dbReference type="ChEBI" id="CHEBI:61977"/>
        <dbReference type="ChEBI" id="CHEBI:456216"/>
        <dbReference type="EC" id="2.7.11.1"/>
    </reaction>
</comment>
<dbReference type="Proteomes" id="UP000676336">
    <property type="component" value="Unassembled WGS sequence"/>
</dbReference>
<dbReference type="EMBL" id="CAJOBI010158335">
    <property type="protein sequence ID" value="CAF4840734.1"/>
    <property type="molecule type" value="Genomic_DNA"/>
</dbReference>
<dbReference type="CDD" id="cd14003">
    <property type="entry name" value="STKc_AMPK-like"/>
    <property type="match status" value="1"/>
</dbReference>
<evidence type="ECO:0000259" key="12">
    <source>
        <dbReference type="PROSITE" id="PS50011"/>
    </source>
</evidence>
<keyword evidence="2 10" id="KW-0723">Serine/threonine-protein kinase</keyword>
<dbReference type="PANTHER" id="PTHR24346">
    <property type="entry name" value="MAP/MICROTUBULE AFFINITY-REGULATING KINASE"/>
    <property type="match status" value="1"/>
</dbReference>
<dbReference type="GO" id="GO:0005737">
    <property type="term" value="C:cytoplasm"/>
    <property type="evidence" value="ECO:0007669"/>
    <property type="project" value="TreeGrafter"/>
</dbReference>
<dbReference type="InterPro" id="IPR008271">
    <property type="entry name" value="Ser/Thr_kinase_AS"/>
</dbReference>
<keyword evidence="6 9" id="KW-0067">ATP-binding</keyword>
<proteinExistence type="inferred from homology"/>
<evidence type="ECO:0000313" key="14">
    <source>
        <dbReference type="Proteomes" id="UP000676336"/>
    </source>
</evidence>
<evidence type="ECO:0000256" key="2">
    <source>
        <dbReference type="ARBA" id="ARBA00022527"/>
    </source>
</evidence>
<dbReference type="PANTHER" id="PTHR24346:SF42">
    <property type="entry name" value="SERINE_THREONINE-PROTEIN KINASE SIK3"/>
    <property type="match status" value="1"/>
</dbReference>
<dbReference type="InterPro" id="IPR011009">
    <property type="entry name" value="Kinase-like_dom_sf"/>
</dbReference>
<feature type="non-terminal residue" evidence="13">
    <location>
        <position position="273"/>
    </location>
</feature>
<dbReference type="PROSITE" id="PS00108">
    <property type="entry name" value="PROTEIN_KINASE_ST"/>
    <property type="match status" value="1"/>
</dbReference>
<dbReference type="GO" id="GO:0005524">
    <property type="term" value="F:ATP binding"/>
    <property type="evidence" value="ECO:0007669"/>
    <property type="project" value="UniProtKB-UniRule"/>
</dbReference>
<comment type="caution">
    <text evidence="13">The sequence shown here is derived from an EMBL/GenBank/DDBJ whole genome shotgun (WGS) entry which is preliminary data.</text>
</comment>
<dbReference type="FunFam" id="1.10.510.10:FF:000571">
    <property type="entry name" value="Maternal embryonic leucine zipper kinase"/>
    <property type="match status" value="1"/>
</dbReference>
<dbReference type="InterPro" id="IPR017441">
    <property type="entry name" value="Protein_kinase_ATP_BS"/>
</dbReference>
<evidence type="ECO:0000256" key="11">
    <source>
        <dbReference type="SAM" id="MobiDB-lite"/>
    </source>
</evidence>
<feature type="domain" description="Protein kinase" evidence="12">
    <location>
        <begin position="69"/>
        <end position="273"/>
    </location>
</feature>